<accession>A0A811SAN1</accession>
<dbReference type="AlphaFoldDB" id="A0A811SAN1"/>
<name>A0A811SAN1_9POAL</name>
<comment type="subcellular location">
    <subcellularLocation>
        <location evidence="1">Membrane</location>
    </subcellularLocation>
</comment>
<reference evidence="7" key="1">
    <citation type="submission" date="2020-10" db="EMBL/GenBank/DDBJ databases">
        <authorList>
            <person name="Han B."/>
            <person name="Lu T."/>
            <person name="Zhao Q."/>
            <person name="Huang X."/>
            <person name="Zhao Y."/>
        </authorList>
    </citation>
    <scope>NUCLEOTIDE SEQUENCE</scope>
</reference>
<evidence type="ECO:0000256" key="5">
    <source>
        <dbReference type="SAM" id="SignalP"/>
    </source>
</evidence>
<evidence type="ECO:0000259" key="6">
    <source>
        <dbReference type="Pfam" id="PF01094"/>
    </source>
</evidence>
<feature type="chain" id="PRO_5032772237" description="Receptor ligand binding region domain-containing protein" evidence="5">
    <location>
        <begin position="19"/>
        <end position="86"/>
    </location>
</feature>
<dbReference type="OrthoDB" id="5984008at2759"/>
<protein>
    <recommendedName>
        <fullName evidence="6">Receptor ligand binding region domain-containing protein</fullName>
    </recommendedName>
</protein>
<keyword evidence="8" id="KW-1185">Reference proteome</keyword>
<evidence type="ECO:0000256" key="3">
    <source>
        <dbReference type="ARBA" id="ARBA00022989"/>
    </source>
</evidence>
<evidence type="ECO:0000256" key="2">
    <source>
        <dbReference type="ARBA" id="ARBA00022692"/>
    </source>
</evidence>
<evidence type="ECO:0000313" key="8">
    <source>
        <dbReference type="Proteomes" id="UP000604825"/>
    </source>
</evidence>
<dbReference type="InterPro" id="IPR001828">
    <property type="entry name" value="ANF_lig-bd_rcpt"/>
</dbReference>
<keyword evidence="5" id="KW-0732">Signal</keyword>
<dbReference type="InterPro" id="IPR028082">
    <property type="entry name" value="Peripla_BP_I"/>
</dbReference>
<feature type="signal peptide" evidence="5">
    <location>
        <begin position="1"/>
        <end position="18"/>
    </location>
</feature>
<proteinExistence type="predicted"/>
<dbReference type="Gene3D" id="3.40.50.2300">
    <property type="match status" value="1"/>
</dbReference>
<comment type="caution">
    <text evidence="7">The sequence shown here is derived from an EMBL/GenBank/DDBJ whole genome shotgun (WGS) entry which is preliminary data.</text>
</comment>
<keyword evidence="3" id="KW-1133">Transmembrane helix</keyword>
<evidence type="ECO:0000256" key="1">
    <source>
        <dbReference type="ARBA" id="ARBA00004370"/>
    </source>
</evidence>
<gene>
    <name evidence="7" type="ORF">NCGR_LOCUS62739</name>
</gene>
<dbReference type="SUPFAM" id="SSF53822">
    <property type="entry name" value="Periplasmic binding protein-like I"/>
    <property type="match status" value="1"/>
</dbReference>
<organism evidence="7 8">
    <name type="scientific">Miscanthus lutarioriparius</name>
    <dbReference type="NCBI Taxonomy" id="422564"/>
    <lineage>
        <taxon>Eukaryota</taxon>
        <taxon>Viridiplantae</taxon>
        <taxon>Streptophyta</taxon>
        <taxon>Embryophyta</taxon>
        <taxon>Tracheophyta</taxon>
        <taxon>Spermatophyta</taxon>
        <taxon>Magnoliopsida</taxon>
        <taxon>Liliopsida</taxon>
        <taxon>Poales</taxon>
        <taxon>Poaceae</taxon>
        <taxon>PACMAD clade</taxon>
        <taxon>Panicoideae</taxon>
        <taxon>Andropogonodae</taxon>
        <taxon>Andropogoneae</taxon>
        <taxon>Saccharinae</taxon>
        <taxon>Miscanthus</taxon>
    </lineage>
</organism>
<feature type="domain" description="Receptor ligand binding region" evidence="6">
    <location>
        <begin position="45"/>
        <end position="82"/>
    </location>
</feature>
<dbReference type="EMBL" id="CAJGYO010000019">
    <property type="protein sequence ID" value="CAD6338641.1"/>
    <property type="molecule type" value="Genomic_DNA"/>
</dbReference>
<dbReference type="Proteomes" id="UP000604825">
    <property type="component" value="Unassembled WGS sequence"/>
</dbReference>
<keyword evidence="4" id="KW-0472">Membrane</keyword>
<keyword evidence="2" id="KW-0812">Transmembrane</keyword>
<dbReference type="GO" id="GO:0016020">
    <property type="term" value="C:membrane"/>
    <property type="evidence" value="ECO:0007669"/>
    <property type="project" value="UniProtKB-SubCell"/>
</dbReference>
<evidence type="ECO:0000313" key="7">
    <source>
        <dbReference type="EMBL" id="CAD6338641.1"/>
    </source>
</evidence>
<dbReference type="Pfam" id="PF01094">
    <property type="entry name" value="ANF_receptor"/>
    <property type="match status" value="1"/>
</dbReference>
<evidence type="ECO:0000256" key="4">
    <source>
        <dbReference type="ARBA" id="ARBA00023136"/>
    </source>
</evidence>
<sequence length="86" mass="8574">MGAAQLVILFLALAAARAASAAGARPSEVTVGALFTYDSTIGLAAQLAIELAVDDVNADGKVLPGTQLNLVPQDTNCSGFLGTIDG</sequence>